<protein>
    <submittedName>
        <fullName evidence="1">Uncharacterized protein</fullName>
    </submittedName>
</protein>
<name>A0A7J8YLX5_GOSAI</name>
<organism evidence="1 2">
    <name type="scientific">Gossypium aridum</name>
    <name type="common">American cotton</name>
    <name type="synonym">Erioxylum aridum</name>
    <dbReference type="NCBI Taxonomy" id="34290"/>
    <lineage>
        <taxon>Eukaryota</taxon>
        <taxon>Viridiplantae</taxon>
        <taxon>Streptophyta</taxon>
        <taxon>Embryophyta</taxon>
        <taxon>Tracheophyta</taxon>
        <taxon>Spermatophyta</taxon>
        <taxon>Magnoliopsida</taxon>
        <taxon>eudicotyledons</taxon>
        <taxon>Gunneridae</taxon>
        <taxon>Pentapetalae</taxon>
        <taxon>rosids</taxon>
        <taxon>malvids</taxon>
        <taxon>Malvales</taxon>
        <taxon>Malvaceae</taxon>
        <taxon>Malvoideae</taxon>
        <taxon>Gossypium</taxon>
    </lineage>
</organism>
<evidence type="ECO:0000313" key="2">
    <source>
        <dbReference type="Proteomes" id="UP000593577"/>
    </source>
</evidence>
<sequence>MANLMTTMWNCWNNRNNFIFRGKEKEVQVIWDRASTLSQDFRICNLMNEPLLSPNLAVKKWEKPPRVLQK</sequence>
<evidence type="ECO:0000313" key="1">
    <source>
        <dbReference type="EMBL" id="MBA0700565.1"/>
    </source>
</evidence>
<proteinExistence type="predicted"/>
<gene>
    <name evidence="1" type="ORF">Goari_027328</name>
</gene>
<accession>A0A7J8YLX5</accession>
<dbReference type="AlphaFoldDB" id="A0A7J8YLX5"/>
<reference evidence="1 2" key="1">
    <citation type="journal article" date="2019" name="Genome Biol. Evol.">
        <title>Insights into the evolution of the New World diploid cottons (Gossypium, subgenus Houzingenia) based on genome sequencing.</title>
        <authorList>
            <person name="Grover C.E."/>
            <person name="Arick M.A. 2nd"/>
            <person name="Thrash A."/>
            <person name="Conover J.L."/>
            <person name="Sanders W.S."/>
            <person name="Peterson D.G."/>
            <person name="Frelichowski J.E."/>
            <person name="Scheffler J.A."/>
            <person name="Scheffler B.E."/>
            <person name="Wendel J.F."/>
        </authorList>
    </citation>
    <scope>NUCLEOTIDE SEQUENCE [LARGE SCALE GENOMIC DNA]</scope>
    <source>
        <strain evidence="1">185</strain>
        <tissue evidence="1">Leaf</tissue>
    </source>
</reference>
<keyword evidence="2" id="KW-1185">Reference proteome</keyword>
<dbReference type="EMBL" id="JABFAA010048099">
    <property type="protein sequence ID" value="MBA0700565.1"/>
    <property type="molecule type" value="Genomic_DNA"/>
</dbReference>
<dbReference type="Proteomes" id="UP000593577">
    <property type="component" value="Unassembled WGS sequence"/>
</dbReference>
<comment type="caution">
    <text evidence="1">The sequence shown here is derived from an EMBL/GenBank/DDBJ whole genome shotgun (WGS) entry which is preliminary data.</text>
</comment>